<dbReference type="AlphaFoldDB" id="A0A813VQW4"/>
<organism evidence="2 3">
    <name type="scientific">Rotaria sordida</name>
    <dbReference type="NCBI Taxonomy" id="392033"/>
    <lineage>
        <taxon>Eukaryota</taxon>
        <taxon>Metazoa</taxon>
        <taxon>Spiralia</taxon>
        <taxon>Gnathifera</taxon>
        <taxon>Rotifera</taxon>
        <taxon>Eurotatoria</taxon>
        <taxon>Bdelloidea</taxon>
        <taxon>Philodinida</taxon>
        <taxon>Philodinidae</taxon>
        <taxon>Rotaria</taxon>
    </lineage>
</organism>
<reference evidence="2" key="1">
    <citation type="submission" date="2021-02" db="EMBL/GenBank/DDBJ databases">
        <authorList>
            <person name="Nowell W R."/>
        </authorList>
    </citation>
    <scope>NUCLEOTIDE SEQUENCE</scope>
</reference>
<feature type="compositionally biased region" description="Polar residues" evidence="1">
    <location>
        <begin position="257"/>
        <end position="272"/>
    </location>
</feature>
<gene>
    <name evidence="2" type="ORF">JXQ802_LOCUS6399</name>
</gene>
<evidence type="ECO:0000256" key="1">
    <source>
        <dbReference type="SAM" id="MobiDB-lite"/>
    </source>
</evidence>
<keyword evidence="3" id="KW-1185">Reference proteome</keyword>
<proteinExistence type="predicted"/>
<feature type="region of interest" description="Disordered" evidence="1">
    <location>
        <begin position="48"/>
        <end position="88"/>
    </location>
</feature>
<sequence length="322" mass="36380">MEPSTANPAASNLATLLLVKRKLAKENADKIGEGQVSPILPAITGAHSNEKLPYRPNMSVINSTSTTATTTPTNMKESPKPSGRKNKQLEVELLDKKIEEINRKQEVITNETLVTWKGFDSLNYRFTAEPEIQKSSPIPPISTKQRTPTPSSKIQPSRVKTPEKLIIETQKQESPVNQQPIETYPSATSKQSTPQRINSSVKDRASSTLPSKMKEPQKERIDKQSTPQRVNSPVKDRPSSTLPSKMEEPQKERIDKQSSPSPRYSKVHSASSLDKFEPLPLPISNNRTFKLFPDIKHNETKRTRNAHKSIQRSMDRYRFHVW</sequence>
<feature type="compositionally biased region" description="Polar residues" evidence="1">
    <location>
        <begin position="142"/>
        <end position="155"/>
    </location>
</feature>
<feature type="compositionally biased region" description="Basic and acidic residues" evidence="1">
    <location>
        <begin position="245"/>
        <end position="256"/>
    </location>
</feature>
<evidence type="ECO:0000313" key="2">
    <source>
        <dbReference type="EMBL" id="CAF0845182.1"/>
    </source>
</evidence>
<comment type="caution">
    <text evidence="2">The sequence shown here is derived from an EMBL/GenBank/DDBJ whole genome shotgun (WGS) entry which is preliminary data.</text>
</comment>
<feature type="region of interest" description="Disordered" evidence="1">
    <location>
        <begin position="130"/>
        <end position="279"/>
    </location>
</feature>
<name>A0A813VQW4_9BILA</name>
<dbReference type="EMBL" id="CAJNOL010000101">
    <property type="protein sequence ID" value="CAF0845182.1"/>
    <property type="molecule type" value="Genomic_DNA"/>
</dbReference>
<dbReference type="Proteomes" id="UP000663870">
    <property type="component" value="Unassembled WGS sequence"/>
</dbReference>
<evidence type="ECO:0000313" key="3">
    <source>
        <dbReference type="Proteomes" id="UP000663870"/>
    </source>
</evidence>
<feature type="compositionally biased region" description="Low complexity" evidence="1">
    <location>
        <begin position="63"/>
        <end position="73"/>
    </location>
</feature>
<protein>
    <submittedName>
        <fullName evidence="2">Uncharacterized protein</fullName>
    </submittedName>
</protein>
<accession>A0A813VQW4</accession>
<feature type="compositionally biased region" description="Basic and acidic residues" evidence="1">
    <location>
        <begin position="212"/>
        <end position="223"/>
    </location>
</feature>
<feature type="compositionally biased region" description="Polar residues" evidence="1">
    <location>
        <begin position="172"/>
        <end position="210"/>
    </location>
</feature>